<evidence type="ECO:0000256" key="5">
    <source>
        <dbReference type="ARBA" id="ARBA00022801"/>
    </source>
</evidence>
<proteinExistence type="inferred from homology"/>
<organism evidence="9 10">
    <name type="scientific">Clostridium folliculivorans</name>
    <dbReference type="NCBI Taxonomy" id="2886038"/>
    <lineage>
        <taxon>Bacteria</taxon>
        <taxon>Bacillati</taxon>
        <taxon>Bacillota</taxon>
        <taxon>Clostridia</taxon>
        <taxon>Eubacteriales</taxon>
        <taxon>Clostridiaceae</taxon>
        <taxon>Clostridium</taxon>
    </lineage>
</organism>
<dbReference type="Pfam" id="PF04029">
    <property type="entry name" value="2-ph_phosp"/>
    <property type="match status" value="1"/>
</dbReference>
<dbReference type="PANTHER" id="PTHR37311:SF1">
    <property type="entry name" value="2-PHOSPHOSULFOLACTATE PHOSPHATASE-RELATED"/>
    <property type="match status" value="1"/>
</dbReference>
<dbReference type="GO" id="GO:0000287">
    <property type="term" value="F:magnesium ion binding"/>
    <property type="evidence" value="ECO:0007669"/>
    <property type="project" value="UniProtKB-UniRule"/>
</dbReference>
<dbReference type="Gene3D" id="3.90.1560.10">
    <property type="entry name" value="ComB-like"/>
    <property type="match status" value="1"/>
</dbReference>
<evidence type="ECO:0000256" key="4">
    <source>
        <dbReference type="ARBA" id="ARBA00021948"/>
    </source>
</evidence>
<evidence type="ECO:0000256" key="3">
    <source>
        <dbReference type="ARBA" id="ARBA00012953"/>
    </source>
</evidence>
<dbReference type="InterPro" id="IPR036702">
    <property type="entry name" value="ComB-like_sf"/>
</dbReference>
<dbReference type="GO" id="GO:0050545">
    <property type="term" value="F:sulfopyruvate decarboxylase activity"/>
    <property type="evidence" value="ECO:0007669"/>
    <property type="project" value="TreeGrafter"/>
</dbReference>
<keyword evidence="10" id="KW-1185">Reference proteome</keyword>
<evidence type="ECO:0000256" key="1">
    <source>
        <dbReference type="ARBA" id="ARBA00001946"/>
    </source>
</evidence>
<dbReference type="EC" id="3.1.3.71" evidence="3 8"/>
<dbReference type="RefSeq" id="WP_261852972.1">
    <property type="nucleotide sequence ID" value="NZ_BQXY01000004.1"/>
</dbReference>
<evidence type="ECO:0000256" key="8">
    <source>
        <dbReference type="HAMAP-Rule" id="MF_00490"/>
    </source>
</evidence>
<dbReference type="GO" id="GO:0050532">
    <property type="term" value="F:2-phosphosulfolactate phosphatase activity"/>
    <property type="evidence" value="ECO:0007669"/>
    <property type="project" value="UniProtKB-UniRule"/>
</dbReference>
<evidence type="ECO:0000256" key="6">
    <source>
        <dbReference type="ARBA" id="ARBA00022842"/>
    </source>
</evidence>
<keyword evidence="6 8" id="KW-0460">Magnesium</keyword>
<dbReference type="InterPro" id="IPR005238">
    <property type="entry name" value="ComB-like"/>
</dbReference>
<comment type="caution">
    <text evidence="9">The sequence shown here is derived from an EMBL/GenBank/DDBJ whole genome shotgun (WGS) entry which is preliminary data.</text>
</comment>
<dbReference type="NCBIfam" id="NF002055">
    <property type="entry name" value="PRK00886.1-4"/>
    <property type="match status" value="1"/>
</dbReference>
<protein>
    <recommendedName>
        <fullName evidence="4 8">Probable 2-phosphosulfolactate phosphatase</fullName>
        <ecNumber evidence="3 8">3.1.3.71</ecNumber>
    </recommendedName>
</protein>
<accession>A0A9W5Y3U7</accession>
<dbReference type="Proteomes" id="UP001057868">
    <property type="component" value="Unassembled WGS sequence"/>
</dbReference>
<dbReference type="AlphaFoldDB" id="A0A9W5Y3U7"/>
<evidence type="ECO:0000313" key="10">
    <source>
        <dbReference type="Proteomes" id="UP001057868"/>
    </source>
</evidence>
<comment type="cofactor">
    <cofactor evidence="1 8">
        <name>Mg(2+)</name>
        <dbReference type="ChEBI" id="CHEBI:18420"/>
    </cofactor>
</comment>
<dbReference type="PANTHER" id="PTHR37311">
    <property type="entry name" value="2-PHOSPHOSULFOLACTATE PHOSPHATASE-RELATED"/>
    <property type="match status" value="1"/>
</dbReference>
<dbReference type="EMBL" id="BQXY01000004">
    <property type="protein sequence ID" value="GKU26045.1"/>
    <property type="molecule type" value="Genomic_DNA"/>
</dbReference>
<evidence type="ECO:0000256" key="2">
    <source>
        <dbReference type="ARBA" id="ARBA00009997"/>
    </source>
</evidence>
<comment type="similarity">
    <text evidence="2 8">Belongs to the ComB family.</text>
</comment>
<gene>
    <name evidence="8 9" type="primary">comB</name>
    <name evidence="9" type="ORF">CFOLD11_28720</name>
</gene>
<dbReference type="SUPFAM" id="SSF142823">
    <property type="entry name" value="ComB-like"/>
    <property type="match status" value="1"/>
</dbReference>
<comment type="catalytic activity">
    <reaction evidence="7 8">
        <text>(2R)-O-phospho-3-sulfolactate + H2O = (2R)-3-sulfolactate + phosphate</text>
        <dbReference type="Rhea" id="RHEA:23416"/>
        <dbReference type="ChEBI" id="CHEBI:15377"/>
        <dbReference type="ChEBI" id="CHEBI:15597"/>
        <dbReference type="ChEBI" id="CHEBI:43474"/>
        <dbReference type="ChEBI" id="CHEBI:58738"/>
        <dbReference type="EC" id="3.1.3.71"/>
    </reaction>
</comment>
<evidence type="ECO:0000313" key="9">
    <source>
        <dbReference type="EMBL" id="GKU26045.1"/>
    </source>
</evidence>
<dbReference type="FunFam" id="3.90.1560.10:FF:000001">
    <property type="entry name" value="Probable 2-phosphosulfolactate phosphatase"/>
    <property type="match status" value="1"/>
</dbReference>
<evidence type="ECO:0000256" key="7">
    <source>
        <dbReference type="ARBA" id="ARBA00033711"/>
    </source>
</evidence>
<sequence length="235" mass="26228">MNVDVIVSADDIRPELIENKTVVVIDMLRATSVITTALANGAKRVIPVLTVEESFKIAESLKENVILGGERRAVKIEGFNMSNSPLEYTRDEVENKTVILSTTNGTKAINNCVLADKIYIGCMLNAKAISEKLKEEDKDVVFVNAGTLGRFSIDDFICSGYMIKCLSENGDYSLTDVAFTARYIYENNNNVLDYIKNARHYEVLKSLELEADIQYCAKKDLFSIVPEYKNGEITI</sequence>
<reference evidence="9" key="1">
    <citation type="journal article" date="2023" name="Int. J. Syst. Evol. Microbiol.">
        <title>&lt;i&gt;Clostridium folliculivorans&lt;/i&gt; sp. nov., isolated from soil samples of an organic paddy in Japan.</title>
        <authorList>
            <person name="Tazawa J."/>
            <person name="Kobayashi H."/>
            <person name="Tanizawa Y."/>
            <person name="Uchino A."/>
            <person name="Tanaka F."/>
            <person name="Urashima Y."/>
            <person name="Miura S."/>
            <person name="Sakamoto M."/>
            <person name="Ohkuma M."/>
            <person name="Tohno M."/>
        </authorList>
    </citation>
    <scope>NUCLEOTIDE SEQUENCE</scope>
    <source>
        <strain evidence="9">D1-1</strain>
    </source>
</reference>
<dbReference type="HAMAP" id="MF_00490">
    <property type="entry name" value="ComB"/>
    <property type="match status" value="1"/>
</dbReference>
<keyword evidence="5 8" id="KW-0378">Hydrolase</keyword>
<name>A0A9W5Y3U7_9CLOT</name>